<dbReference type="InterPro" id="IPR004176">
    <property type="entry name" value="Clp_R_N"/>
</dbReference>
<dbReference type="SMART" id="SM01086">
    <property type="entry name" value="ClpB_D2-small"/>
    <property type="match status" value="1"/>
</dbReference>
<dbReference type="FunFam" id="3.40.50.300:FF:000010">
    <property type="entry name" value="Chaperone clpB 1, putative"/>
    <property type="match status" value="1"/>
</dbReference>
<sequence>MEDFDKFTSNLLKVIERAENAAEVYNSSYIGSEHIVFAMLNTPECTACKVMEACGVQEAPFRAYFARSIDHDYNAKGFTPRTKHMLMQAVELAVAIGGDDALAGTEHMLYAVMSEPACLAMRIFSAMGVNVTGLAARLEVVLHEGYNEEEEGVEESNPFTQFFSPYSMGGKDKRTAQRNERKPDSLGGEIEKYGTNLTQKAREGKIDPVIGRKKEIDKIIQVLSRRTKNNPVLIGEPGVGKSAVVEGLAQAIVSNQVPDLLKNKIVFSLDLASMVAGSKYRGDFEERLKNAINQVKNNGNVILFIDEIHQIVGAGATSDGSMDAANILKPMLARGELQTIGATTLEEYRKYIEKDAALERRFTPVQVEEPSVEDTVEILRGLRDKYEAHHKVVITDEAIIAAATLSDRYITDRYLPDKAIDLIDEAASRARLNSYNTPAAVKELEDKLKRLTMEKTKAAKDENYNLAQKLVDDINAVQQQINDAKKDWNGGTKANAPQIGSDEIADIVSGWTGVPVTKLTEAESEKLLHLEENLHKRIIGQDEAVSAVARAIRRARAGLNEPNKPIGSFIFVGPTGVGKTDLAKALAECMFGDEKLMIRLDMSEYMEKHTVSKLIGAPPGYVGYDDNAGGQLTEKIRRKPYSVVLFDEIEKAHPDVFNILLQILDDGRLTDSKGRVINFKNTIIILTSNVGASQIKKMSNFGFRSEDDDGYVDMRENIMSALREQFKPEFLNRLDDIIIFRKLTREEQGKICEKIIDGLEHKLQLKAISLNIKPAAMEKLLSEGYSEEYGARPMKRVVQKRIEDRLSDEILAGNILPGEEVTVNVNADGNFVFRSDKKVTD</sequence>
<evidence type="ECO:0000256" key="2">
    <source>
        <dbReference type="ARBA" id="ARBA00022741"/>
    </source>
</evidence>
<proteinExistence type="inferred from homology"/>
<dbReference type="Gene3D" id="1.10.8.60">
    <property type="match status" value="2"/>
</dbReference>
<dbReference type="InterPro" id="IPR001270">
    <property type="entry name" value="ClpA/B"/>
</dbReference>
<dbReference type="CDD" id="cd19499">
    <property type="entry name" value="RecA-like_ClpB_Hsp104-like"/>
    <property type="match status" value="1"/>
</dbReference>
<comment type="similarity">
    <text evidence="6">Belongs to the ClpA/ClpB family.</text>
</comment>
<dbReference type="InterPro" id="IPR041546">
    <property type="entry name" value="ClpA/ClpB_AAA_lid"/>
</dbReference>
<dbReference type="InterPro" id="IPR018368">
    <property type="entry name" value="ClpA/B_CS1"/>
</dbReference>
<dbReference type="Gene3D" id="4.10.860.10">
    <property type="entry name" value="UVR domain"/>
    <property type="match status" value="1"/>
</dbReference>
<dbReference type="AlphaFoldDB" id="A0A9D1SJD7"/>
<reference evidence="10" key="2">
    <citation type="journal article" date="2021" name="PeerJ">
        <title>Extensive microbial diversity within the chicken gut microbiome revealed by metagenomics and culture.</title>
        <authorList>
            <person name="Gilroy R."/>
            <person name="Ravi A."/>
            <person name="Getino M."/>
            <person name="Pursley I."/>
            <person name="Horton D.L."/>
            <person name="Alikhan N.F."/>
            <person name="Baker D."/>
            <person name="Gharbi K."/>
            <person name="Hall N."/>
            <person name="Watson M."/>
            <person name="Adriaenssens E.M."/>
            <person name="Foster-Nyarko E."/>
            <person name="Jarju S."/>
            <person name="Secka A."/>
            <person name="Antonio M."/>
            <person name="Oren A."/>
            <person name="Chaudhuri R.R."/>
            <person name="La Ragione R."/>
            <person name="Hildebrand F."/>
            <person name="Pallen M.J."/>
        </authorList>
    </citation>
    <scope>NUCLEOTIDE SEQUENCE</scope>
    <source>
        <strain evidence="10">CHK195-12923</strain>
    </source>
</reference>
<dbReference type="PANTHER" id="PTHR11638:SF18">
    <property type="entry name" value="HEAT SHOCK PROTEIN 104"/>
    <property type="match status" value="1"/>
</dbReference>
<dbReference type="GO" id="GO:0006508">
    <property type="term" value="P:proteolysis"/>
    <property type="evidence" value="ECO:0007669"/>
    <property type="project" value="UniProtKB-KW"/>
</dbReference>
<keyword evidence="10" id="KW-0378">Hydrolase</keyword>
<dbReference type="Pfam" id="PF00004">
    <property type="entry name" value="AAA"/>
    <property type="match status" value="1"/>
</dbReference>
<accession>A0A9D1SJD7</accession>
<dbReference type="InterPro" id="IPR036628">
    <property type="entry name" value="Clp_N_dom_sf"/>
</dbReference>
<evidence type="ECO:0000256" key="6">
    <source>
        <dbReference type="RuleBase" id="RU004432"/>
    </source>
</evidence>
<dbReference type="PRINTS" id="PR00300">
    <property type="entry name" value="CLPPROTEASEA"/>
</dbReference>
<dbReference type="GO" id="GO:0034605">
    <property type="term" value="P:cellular response to heat"/>
    <property type="evidence" value="ECO:0007669"/>
    <property type="project" value="TreeGrafter"/>
</dbReference>
<dbReference type="PROSITE" id="PS51903">
    <property type="entry name" value="CLP_R"/>
    <property type="match status" value="1"/>
</dbReference>
<dbReference type="FunFam" id="3.40.50.300:FF:000025">
    <property type="entry name" value="ATP-dependent Clp protease subunit"/>
    <property type="match status" value="1"/>
</dbReference>
<dbReference type="InterPro" id="IPR028299">
    <property type="entry name" value="ClpA/B_CS2"/>
</dbReference>
<dbReference type="Pfam" id="PF10431">
    <property type="entry name" value="ClpB_D2-small"/>
    <property type="match status" value="1"/>
</dbReference>
<dbReference type="Gene3D" id="3.40.50.300">
    <property type="entry name" value="P-loop containing nucleotide triphosphate hydrolases"/>
    <property type="match status" value="2"/>
</dbReference>
<organism evidence="10 11">
    <name type="scientific">Candidatus Coproplasma excrementigallinarum</name>
    <dbReference type="NCBI Taxonomy" id="2840747"/>
    <lineage>
        <taxon>Bacteria</taxon>
        <taxon>Bacillati</taxon>
        <taxon>Bacillota</taxon>
        <taxon>Clostridia</taxon>
        <taxon>Eubacteriales</taxon>
        <taxon>Candidatus Coproplasma</taxon>
    </lineage>
</organism>
<gene>
    <name evidence="10" type="ORF">IAB69_04165</name>
</gene>
<keyword evidence="3 6" id="KW-0067">ATP-binding</keyword>
<dbReference type="SUPFAM" id="SSF52540">
    <property type="entry name" value="P-loop containing nucleoside triphosphate hydrolases"/>
    <property type="match status" value="2"/>
</dbReference>
<dbReference type="SMART" id="SM00382">
    <property type="entry name" value="AAA"/>
    <property type="match status" value="2"/>
</dbReference>
<feature type="region of interest" description="Disordered" evidence="8">
    <location>
        <begin position="168"/>
        <end position="190"/>
    </location>
</feature>
<dbReference type="InterPro" id="IPR027417">
    <property type="entry name" value="P-loop_NTPase"/>
</dbReference>
<dbReference type="PROSITE" id="PS00871">
    <property type="entry name" value="CLPAB_2"/>
    <property type="match status" value="1"/>
</dbReference>
<keyword evidence="4 6" id="KW-0143">Chaperone</keyword>
<evidence type="ECO:0000313" key="10">
    <source>
        <dbReference type="EMBL" id="HIU61823.1"/>
    </source>
</evidence>
<dbReference type="Proteomes" id="UP000824110">
    <property type="component" value="Unassembled WGS sequence"/>
</dbReference>
<name>A0A9D1SJD7_9FIRM</name>
<dbReference type="InterPro" id="IPR003593">
    <property type="entry name" value="AAA+_ATPase"/>
</dbReference>
<dbReference type="Pfam" id="PF17871">
    <property type="entry name" value="AAA_lid_9"/>
    <property type="match status" value="1"/>
</dbReference>
<evidence type="ECO:0000256" key="8">
    <source>
        <dbReference type="SAM" id="MobiDB-lite"/>
    </source>
</evidence>
<feature type="compositionally biased region" description="Basic and acidic residues" evidence="8">
    <location>
        <begin position="170"/>
        <end position="190"/>
    </location>
</feature>
<keyword evidence="7" id="KW-0175">Coiled coil</keyword>
<evidence type="ECO:0000256" key="5">
    <source>
        <dbReference type="PROSITE-ProRule" id="PRU01251"/>
    </source>
</evidence>
<reference evidence="10" key="1">
    <citation type="submission" date="2020-10" db="EMBL/GenBank/DDBJ databases">
        <authorList>
            <person name="Gilroy R."/>
        </authorList>
    </citation>
    <scope>NUCLEOTIDE SEQUENCE</scope>
    <source>
        <strain evidence="10">CHK195-12923</strain>
    </source>
</reference>
<dbReference type="PROSITE" id="PS00870">
    <property type="entry name" value="CLPAB_1"/>
    <property type="match status" value="1"/>
</dbReference>
<dbReference type="GO" id="GO:0005737">
    <property type="term" value="C:cytoplasm"/>
    <property type="evidence" value="ECO:0007669"/>
    <property type="project" value="TreeGrafter"/>
</dbReference>
<dbReference type="PANTHER" id="PTHR11638">
    <property type="entry name" value="ATP-DEPENDENT CLP PROTEASE"/>
    <property type="match status" value="1"/>
</dbReference>
<evidence type="ECO:0000256" key="7">
    <source>
        <dbReference type="SAM" id="Coils"/>
    </source>
</evidence>
<keyword evidence="10" id="KW-0645">Protease</keyword>
<evidence type="ECO:0000259" key="9">
    <source>
        <dbReference type="PROSITE" id="PS51903"/>
    </source>
</evidence>
<evidence type="ECO:0000256" key="4">
    <source>
        <dbReference type="ARBA" id="ARBA00023186"/>
    </source>
</evidence>
<dbReference type="SUPFAM" id="SSF81923">
    <property type="entry name" value="Double Clp-N motif"/>
    <property type="match status" value="2"/>
</dbReference>
<dbReference type="InterPro" id="IPR019489">
    <property type="entry name" value="Clp_ATPase_C"/>
</dbReference>
<protein>
    <submittedName>
        <fullName evidence="10">ATP-dependent Clp protease ATP-binding subunit</fullName>
    </submittedName>
</protein>
<keyword evidence="1 5" id="KW-0677">Repeat</keyword>
<evidence type="ECO:0000256" key="3">
    <source>
        <dbReference type="ARBA" id="ARBA00022840"/>
    </source>
</evidence>
<dbReference type="Gene3D" id="1.10.1780.10">
    <property type="entry name" value="Clp, N-terminal domain"/>
    <property type="match status" value="1"/>
</dbReference>
<dbReference type="CDD" id="cd00009">
    <property type="entry name" value="AAA"/>
    <property type="match status" value="1"/>
</dbReference>
<feature type="coiled-coil region" evidence="7">
    <location>
        <begin position="441"/>
        <end position="487"/>
    </location>
</feature>
<dbReference type="GO" id="GO:0005524">
    <property type="term" value="F:ATP binding"/>
    <property type="evidence" value="ECO:0007669"/>
    <property type="project" value="UniProtKB-KW"/>
</dbReference>
<keyword evidence="2 6" id="KW-0547">Nucleotide-binding</keyword>
<feature type="domain" description="Clp R" evidence="9">
    <location>
        <begin position="4"/>
        <end position="145"/>
    </location>
</feature>
<dbReference type="EMBL" id="DVNE01000041">
    <property type="protein sequence ID" value="HIU61823.1"/>
    <property type="molecule type" value="Genomic_DNA"/>
</dbReference>
<dbReference type="Pfam" id="PF02861">
    <property type="entry name" value="Clp_N"/>
    <property type="match status" value="2"/>
</dbReference>
<dbReference type="Pfam" id="PF07724">
    <property type="entry name" value="AAA_2"/>
    <property type="match status" value="1"/>
</dbReference>
<evidence type="ECO:0000313" key="11">
    <source>
        <dbReference type="Proteomes" id="UP000824110"/>
    </source>
</evidence>
<dbReference type="InterPro" id="IPR050130">
    <property type="entry name" value="ClpA_ClpB"/>
</dbReference>
<dbReference type="InterPro" id="IPR003959">
    <property type="entry name" value="ATPase_AAA_core"/>
</dbReference>
<comment type="caution">
    <text evidence="10">The sequence shown here is derived from an EMBL/GenBank/DDBJ whole genome shotgun (WGS) entry which is preliminary data.</text>
</comment>
<dbReference type="GO" id="GO:0016887">
    <property type="term" value="F:ATP hydrolysis activity"/>
    <property type="evidence" value="ECO:0007669"/>
    <property type="project" value="InterPro"/>
</dbReference>
<dbReference type="GO" id="GO:0008233">
    <property type="term" value="F:peptidase activity"/>
    <property type="evidence" value="ECO:0007669"/>
    <property type="project" value="UniProtKB-KW"/>
</dbReference>
<evidence type="ECO:0000256" key="1">
    <source>
        <dbReference type="ARBA" id="ARBA00022737"/>
    </source>
</evidence>